<name>A0AAN7GQT0_9MYRT</name>
<accession>A0AAN7GQT0</accession>
<sequence length="141" mass="16554">MICFVHIKTPKWSCFCITKYDEIILVQENLLTSRDSRIEKGNLQSKWSLGDSSTFLRPWLLLLLLEECKERDTRDLHNLEPNSRNISHSMALPTKSSNQYLILSSEEKKHNQSGEERRTMPLAWEEPANGFFHSFPRLDFL</sequence>
<proteinExistence type="predicted"/>
<protein>
    <submittedName>
        <fullName evidence="1">Uncharacterized protein</fullName>
    </submittedName>
</protein>
<reference evidence="1 2" key="1">
    <citation type="journal article" date="2023" name="Hortic Res">
        <title>Pangenome of water caltrop reveals structural variations and asymmetric subgenome divergence after allopolyploidization.</title>
        <authorList>
            <person name="Zhang X."/>
            <person name="Chen Y."/>
            <person name="Wang L."/>
            <person name="Yuan Y."/>
            <person name="Fang M."/>
            <person name="Shi L."/>
            <person name="Lu R."/>
            <person name="Comes H.P."/>
            <person name="Ma Y."/>
            <person name="Chen Y."/>
            <person name="Huang G."/>
            <person name="Zhou Y."/>
            <person name="Zheng Z."/>
            <person name="Qiu Y."/>
        </authorList>
    </citation>
    <scope>NUCLEOTIDE SEQUENCE [LARGE SCALE GENOMIC DNA]</scope>
    <source>
        <tissue evidence="1">Roots</tissue>
    </source>
</reference>
<organism evidence="1 2">
    <name type="scientific">Trapa incisa</name>
    <dbReference type="NCBI Taxonomy" id="236973"/>
    <lineage>
        <taxon>Eukaryota</taxon>
        <taxon>Viridiplantae</taxon>
        <taxon>Streptophyta</taxon>
        <taxon>Embryophyta</taxon>
        <taxon>Tracheophyta</taxon>
        <taxon>Spermatophyta</taxon>
        <taxon>Magnoliopsida</taxon>
        <taxon>eudicotyledons</taxon>
        <taxon>Gunneridae</taxon>
        <taxon>Pentapetalae</taxon>
        <taxon>rosids</taxon>
        <taxon>malvids</taxon>
        <taxon>Myrtales</taxon>
        <taxon>Lythraceae</taxon>
        <taxon>Trapa</taxon>
    </lineage>
</organism>
<keyword evidence="2" id="KW-1185">Reference proteome</keyword>
<dbReference type="EMBL" id="JAXIOK010000018">
    <property type="protein sequence ID" value="KAK4749341.1"/>
    <property type="molecule type" value="Genomic_DNA"/>
</dbReference>
<evidence type="ECO:0000313" key="2">
    <source>
        <dbReference type="Proteomes" id="UP001345219"/>
    </source>
</evidence>
<dbReference type="AlphaFoldDB" id="A0AAN7GQT0"/>
<evidence type="ECO:0000313" key="1">
    <source>
        <dbReference type="EMBL" id="KAK4749341.1"/>
    </source>
</evidence>
<dbReference type="Proteomes" id="UP001345219">
    <property type="component" value="Chromosome 21"/>
</dbReference>
<gene>
    <name evidence="1" type="ORF">SAY87_026790</name>
</gene>
<comment type="caution">
    <text evidence="1">The sequence shown here is derived from an EMBL/GenBank/DDBJ whole genome shotgun (WGS) entry which is preliminary data.</text>
</comment>